<dbReference type="Proteomes" id="UP000077667">
    <property type="component" value="Chromosome"/>
</dbReference>
<protein>
    <submittedName>
        <fullName evidence="2">Transcriptional regulator</fullName>
    </submittedName>
</protein>
<dbReference type="CDD" id="cd00093">
    <property type="entry name" value="HTH_XRE"/>
    <property type="match status" value="1"/>
</dbReference>
<feature type="domain" description="HTH cro/C1-type" evidence="1">
    <location>
        <begin position="23"/>
        <end position="63"/>
    </location>
</feature>
<accession>A0A1A9I8X1</accession>
<dbReference type="Pfam" id="PF01381">
    <property type="entry name" value="HTH_3"/>
    <property type="match status" value="1"/>
</dbReference>
<proteinExistence type="predicted"/>
<dbReference type="SMART" id="SM00530">
    <property type="entry name" value="HTH_XRE"/>
    <property type="match status" value="1"/>
</dbReference>
<dbReference type="GO" id="GO:0003677">
    <property type="term" value="F:DNA binding"/>
    <property type="evidence" value="ECO:0007669"/>
    <property type="project" value="InterPro"/>
</dbReference>
<keyword evidence="3" id="KW-1185">Reference proteome</keyword>
<gene>
    <name evidence="2" type="ORF">A8C56_17180</name>
</gene>
<dbReference type="Gene3D" id="1.10.260.40">
    <property type="entry name" value="lambda repressor-like DNA-binding domains"/>
    <property type="match status" value="1"/>
</dbReference>
<evidence type="ECO:0000313" key="3">
    <source>
        <dbReference type="Proteomes" id="UP000077667"/>
    </source>
</evidence>
<name>A0A1A9I8X1_9BACT</name>
<evidence type="ECO:0000259" key="1">
    <source>
        <dbReference type="PROSITE" id="PS50943"/>
    </source>
</evidence>
<dbReference type="PROSITE" id="PS50943">
    <property type="entry name" value="HTH_CROC1"/>
    <property type="match status" value="1"/>
</dbReference>
<dbReference type="STRING" id="1176587.A8C56_17180"/>
<sequence length="70" mass="8065">MQKKRYNRIKIVLLENEKSNIWLAEELSVSRTTVSKWCTNDNQPTVETLFKIAEVLGVNVCELLVTGKKN</sequence>
<dbReference type="EMBL" id="CP015772">
    <property type="protein sequence ID" value="ANH84023.1"/>
    <property type="molecule type" value="Genomic_DNA"/>
</dbReference>
<dbReference type="SUPFAM" id="SSF47413">
    <property type="entry name" value="lambda repressor-like DNA-binding domains"/>
    <property type="match status" value="1"/>
</dbReference>
<dbReference type="KEGG" id="nia:A8C56_17180"/>
<dbReference type="AlphaFoldDB" id="A0A1A9I8X1"/>
<evidence type="ECO:0000313" key="2">
    <source>
        <dbReference type="EMBL" id="ANH84023.1"/>
    </source>
</evidence>
<dbReference type="InterPro" id="IPR010982">
    <property type="entry name" value="Lambda_DNA-bd_dom_sf"/>
</dbReference>
<dbReference type="InterPro" id="IPR001387">
    <property type="entry name" value="Cro/C1-type_HTH"/>
</dbReference>
<reference evidence="2 3" key="1">
    <citation type="submission" date="2016-05" db="EMBL/GenBank/DDBJ databases">
        <title>Niabella ginsenosidivorans BS26 whole genome sequencing.</title>
        <authorList>
            <person name="Im W.T."/>
            <person name="Siddiqi M.Z."/>
        </authorList>
    </citation>
    <scope>NUCLEOTIDE SEQUENCE [LARGE SCALE GENOMIC DNA]</scope>
    <source>
        <strain evidence="2 3">BS26</strain>
    </source>
</reference>
<organism evidence="2 3">
    <name type="scientific">Niabella ginsenosidivorans</name>
    <dbReference type="NCBI Taxonomy" id="1176587"/>
    <lineage>
        <taxon>Bacteria</taxon>
        <taxon>Pseudomonadati</taxon>
        <taxon>Bacteroidota</taxon>
        <taxon>Chitinophagia</taxon>
        <taxon>Chitinophagales</taxon>
        <taxon>Chitinophagaceae</taxon>
        <taxon>Niabella</taxon>
    </lineage>
</organism>